<evidence type="ECO:0000256" key="6">
    <source>
        <dbReference type="ARBA" id="ARBA00022989"/>
    </source>
</evidence>
<keyword evidence="7 9" id="KW-0406">Ion transport</keyword>
<dbReference type="Proteomes" id="UP000008743">
    <property type="component" value="Unassembled WGS sequence"/>
</dbReference>
<dbReference type="PANTHER" id="PTHR11629">
    <property type="entry name" value="VACUOLAR PROTON ATPASES"/>
    <property type="match status" value="1"/>
</dbReference>
<dbReference type="STRING" id="595528.A0A0D2X3Y2"/>
<comment type="subcellular location">
    <subcellularLocation>
        <location evidence="1">Membrane</location>
        <topology evidence="1">Multi-pass membrane protein</topology>
    </subcellularLocation>
</comment>
<dbReference type="GO" id="GO:0051117">
    <property type="term" value="F:ATPase binding"/>
    <property type="evidence" value="ECO:0007669"/>
    <property type="project" value="TreeGrafter"/>
</dbReference>
<keyword evidence="5 9" id="KW-0375">Hydrogen ion transport</keyword>
<keyword evidence="6 9" id="KW-1133">Transmembrane helix</keyword>
<evidence type="ECO:0000256" key="3">
    <source>
        <dbReference type="ARBA" id="ARBA00022448"/>
    </source>
</evidence>
<dbReference type="AlphaFoldDB" id="A0A0D2X3Y2"/>
<dbReference type="PANTHER" id="PTHR11629:SF63">
    <property type="entry name" value="V-TYPE PROTON ATPASE SUBUNIT A"/>
    <property type="match status" value="1"/>
</dbReference>
<evidence type="ECO:0000256" key="2">
    <source>
        <dbReference type="ARBA" id="ARBA00009904"/>
    </source>
</evidence>
<accession>A0A0D2X3Y2</accession>
<proteinExistence type="inferred from homology"/>
<organism evidence="10 11">
    <name type="scientific">Capsaspora owczarzaki (strain ATCC 30864)</name>
    <dbReference type="NCBI Taxonomy" id="595528"/>
    <lineage>
        <taxon>Eukaryota</taxon>
        <taxon>Filasterea</taxon>
        <taxon>Capsaspora</taxon>
    </lineage>
</organism>
<reference evidence="11" key="1">
    <citation type="submission" date="2011-02" db="EMBL/GenBank/DDBJ databases">
        <title>The Genome Sequence of Capsaspora owczarzaki ATCC 30864.</title>
        <authorList>
            <person name="Russ C."/>
            <person name="Cuomo C."/>
            <person name="Burger G."/>
            <person name="Gray M.W."/>
            <person name="Holland P.W.H."/>
            <person name="King N."/>
            <person name="Lang F.B.F."/>
            <person name="Roger A.J."/>
            <person name="Ruiz-Trillo I."/>
            <person name="Young S.K."/>
            <person name="Zeng Q."/>
            <person name="Gargeya S."/>
            <person name="Alvarado L."/>
            <person name="Berlin A."/>
            <person name="Chapman S.B."/>
            <person name="Chen Z."/>
            <person name="Freedman E."/>
            <person name="Gellesch M."/>
            <person name="Goldberg J."/>
            <person name="Griggs A."/>
            <person name="Gujja S."/>
            <person name="Heilman E."/>
            <person name="Heiman D."/>
            <person name="Howarth C."/>
            <person name="Mehta T."/>
            <person name="Neiman D."/>
            <person name="Pearson M."/>
            <person name="Roberts A."/>
            <person name="Saif S."/>
            <person name="Shea T."/>
            <person name="Shenoy N."/>
            <person name="Sisk P."/>
            <person name="Stolte C."/>
            <person name="Sykes S."/>
            <person name="White J."/>
            <person name="Yandava C."/>
            <person name="Haas B."/>
            <person name="Nusbaum C."/>
            <person name="Birren B."/>
        </authorList>
    </citation>
    <scope>NUCLEOTIDE SEQUENCE</scope>
    <source>
        <strain evidence="11">ATCC 30864</strain>
    </source>
</reference>
<evidence type="ECO:0000256" key="1">
    <source>
        <dbReference type="ARBA" id="ARBA00004141"/>
    </source>
</evidence>
<dbReference type="PhylomeDB" id="A0A0D2X3Y2"/>
<dbReference type="OMA" id="FYLWFFL"/>
<dbReference type="Pfam" id="PF01496">
    <property type="entry name" value="V_ATPase_I"/>
    <property type="match status" value="1"/>
</dbReference>
<keyword evidence="11" id="KW-1185">Reference proteome</keyword>
<dbReference type="eggNOG" id="KOG2189">
    <property type="taxonomic scope" value="Eukaryota"/>
</dbReference>
<evidence type="ECO:0000256" key="9">
    <source>
        <dbReference type="RuleBase" id="RU361189"/>
    </source>
</evidence>
<comment type="function">
    <text evidence="9">Essential component of the vacuolar proton pump (V-ATPase), a multimeric enzyme that catalyzes the translocation of protons across the membranes. Required for assembly and activity of the V-ATPase.</text>
</comment>
<comment type="similarity">
    <text evidence="2 9">Belongs to the V-ATPase 116 kDa subunit family.</text>
</comment>
<dbReference type="InParanoid" id="A0A0D2X3Y2"/>
<dbReference type="PIRSF" id="PIRSF001293">
    <property type="entry name" value="ATP6V0A1"/>
    <property type="match status" value="1"/>
</dbReference>
<sequence>MGSMFRSEEMSLVQMIIPTDAAYEVVGQLGELGIAQFRDLNPEVSAFQRHYVNEVRRCDEMERRVRFFELQLGKAEIPIPDVEEVPSEVGRSSASHPSPQQMDELEYKFTQLDKELKEINTNEEMLDRNNLELTELSHILRSTREFFEEAQTHNFDDNSAAAPGGRDEHASLLGDAEAGAVYGAHTVRVGFVAGAIPRERIPVFERVLWRATRGNAFLRHAPVDADLTDPTTNTVVPKSVFLVFFQGDQLEARVRKIAEGFSATIYPCPQTANERYDLGLQVAQRLQDLESVLKKTRDHRRRVLATVALQISSWSIQIKKIKGIFHTLNMFNIDASSKCLVSEAWVPNCFLPDMRGALSRATERSSSTIPPIVHVLATRLKPPTFHRLNKFTAGFQNIVDAYGVASYREVNPAPFAIITFPFLFAVMFGDFGHGFLMALAAWALIHWEKPLARYKEGGEIFDTFFGGRYIILLMGLFSIYTGLIYNDIFSRSVDFFGSGWDVPSVTKVVVGNWTGYSGTFNGTFYDGLTHNTSLPEDLYLDPLWNTHTYVFGMDPVWAMAENRLTFLNPYKMKMSVILGVCQMLFGIVLGVFNHTYFKRTLNIVCEFIPQVLFLLCIFGYLVLMIFYKWANFWPHSKAPSLLITLINMFLKFGNIETEDILYGAEGAQANLQSALVIIALMCVPWMLIPKPYLLIRANKRHAHAPLHDHDDQGHLLGGEEHAAPQVAAVKAADEPEEESHEPGEIIVHQCIHTIEFCLGCISNTASYLRLWALSLAHAQLSEVLWDMVMHAGFGNPALLFFAWGGWAFLTIAVLLIMEGLSAFLHALRLHWVEFQNKFYEGTGRKFHPFSFEALIKGQDEE</sequence>
<dbReference type="GO" id="GO:0046961">
    <property type="term" value="F:proton-transporting ATPase activity, rotational mechanism"/>
    <property type="evidence" value="ECO:0007669"/>
    <property type="project" value="InterPro"/>
</dbReference>
<dbReference type="GO" id="GO:0007035">
    <property type="term" value="P:vacuolar acidification"/>
    <property type="evidence" value="ECO:0007669"/>
    <property type="project" value="TreeGrafter"/>
</dbReference>
<evidence type="ECO:0000313" key="11">
    <source>
        <dbReference type="Proteomes" id="UP000008743"/>
    </source>
</evidence>
<feature type="transmembrane region" description="Helical" evidence="9">
    <location>
        <begin position="607"/>
        <end position="626"/>
    </location>
</feature>
<feature type="transmembrane region" description="Helical" evidence="9">
    <location>
        <begin position="465"/>
        <end position="485"/>
    </location>
</feature>
<dbReference type="InterPro" id="IPR002490">
    <property type="entry name" value="V-ATPase_116kDa_su"/>
</dbReference>
<keyword evidence="3 9" id="KW-0813">Transport</keyword>
<evidence type="ECO:0000256" key="5">
    <source>
        <dbReference type="ARBA" id="ARBA00022781"/>
    </source>
</evidence>
<dbReference type="OrthoDB" id="10264220at2759"/>
<evidence type="ECO:0000256" key="4">
    <source>
        <dbReference type="ARBA" id="ARBA00022692"/>
    </source>
</evidence>
<feature type="transmembrane region" description="Helical" evidence="9">
    <location>
        <begin position="576"/>
        <end position="595"/>
    </location>
</feature>
<gene>
    <name evidence="10" type="ORF">CAOG_005593</name>
</gene>
<dbReference type="RefSeq" id="XP_004346266.1">
    <property type="nucleotide sequence ID" value="XM_004346216.2"/>
</dbReference>
<keyword evidence="8 9" id="KW-0472">Membrane</keyword>
<protein>
    <recommendedName>
        <fullName evidence="9">V-type proton ATPase subunit a</fullName>
    </recommendedName>
</protein>
<dbReference type="InterPro" id="IPR026028">
    <property type="entry name" value="V-type_ATPase_116kDa_su_euka"/>
</dbReference>
<evidence type="ECO:0000313" key="10">
    <source>
        <dbReference type="EMBL" id="KJE95104.1"/>
    </source>
</evidence>
<evidence type="ECO:0000256" key="7">
    <source>
        <dbReference type="ARBA" id="ARBA00023065"/>
    </source>
</evidence>
<feature type="transmembrane region" description="Helical" evidence="9">
    <location>
        <begin position="667"/>
        <end position="688"/>
    </location>
</feature>
<keyword evidence="4 9" id="KW-0812">Transmembrane</keyword>
<dbReference type="GO" id="GO:0005886">
    <property type="term" value="C:plasma membrane"/>
    <property type="evidence" value="ECO:0007669"/>
    <property type="project" value="TreeGrafter"/>
</dbReference>
<dbReference type="EMBL" id="KE346368">
    <property type="protein sequence ID" value="KJE95104.1"/>
    <property type="molecule type" value="Genomic_DNA"/>
</dbReference>
<name>A0A0D2X3Y2_CAPO3</name>
<dbReference type="GO" id="GO:0000220">
    <property type="term" value="C:vacuolar proton-transporting V-type ATPase, V0 domain"/>
    <property type="evidence" value="ECO:0007669"/>
    <property type="project" value="InterPro"/>
</dbReference>
<evidence type="ECO:0000256" key="8">
    <source>
        <dbReference type="ARBA" id="ARBA00023136"/>
    </source>
</evidence>
<feature type="transmembrane region" description="Helical" evidence="9">
    <location>
        <begin position="797"/>
        <end position="817"/>
    </location>
</feature>
<feature type="transmembrane region" description="Helical" evidence="9">
    <location>
        <begin position="415"/>
        <end position="445"/>
    </location>
</feature>
<dbReference type="FunCoup" id="A0A0D2X3Y2">
    <property type="interactions" value="124"/>
</dbReference>